<comment type="catalytic activity">
    <reaction evidence="2">
        <text>Thiol-dependent hydrolysis of ester, thioester, amide, peptide and isopeptide bonds formed by the C-terminal Gly of ubiquitin (a 76-residue protein attached to proteins as an intracellular targeting signal).</text>
        <dbReference type="EC" id="3.4.19.12"/>
    </reaction>
</comment>
<evidence type="ECO:0000313" key="5">
    <source>
        <dbReference type="EMBL" id="KAK2078279.1"/>
    </source>
</evidence>
<dbReference type="CDD" id="cd02674">
    <property type="entry name" value="Peptidase_C19R"/>
    <property type="match status" value="1"/>
</dbReference>
<evidence type="ECO:0000313" key="6">
    <source>
        <dbReference type="Proteomes" id="UP001255856"/>
    </source>
</evidence>
<feature type="compositionally biased region" description="Low complexity" evidence="3">
    <location>
        <begin position="202"/>
        <end position="211"/>
    </location>
</feature>
<proteinExistence type="inferred from homology"/>
<sequence length="842" mass="88252">MGLDRAHTLPTLPEKSTRGHLFWKSKSPKEEQPLKGGTHERHKTSWFGSSHSKHGGPDSNQGSARHSRTHSLEDQVPSAQNSDIGLEAAPSKKGHRRAGSLSSFLRKNLGIGRRSDSVGSADELDQMDAAWAGQHESFQASRFTPGPVPLRGPSGTGPVRTSSGSVAGAGSLACFGLGPRPSGELEDAGVEQVSAPATARGSQPSSSALPSPAVPQAPPPEAVQPLRATGIRNLGNTCFVNAALQCLRHTPGLATRLAPDLPRRLEARAAARSAARSIPGAPGAGAGEQAGDAVEMEEPGSVDVHALASASTDRSGALEALAAGLATGRGERDGLSIAEEEEGAEEDGAVEPSKRLRCHGEDAGVRTEEGEEPLALRPDEAGSRSELVGDILLEEGDEGGSAAAEGMSVDGDRDERDGAPEAGATSDQDGTQEPAEVSGDGTAPASQPHPTPTAVPIKPARPAHGELLSSFLQLLAELYLRGEPGGLDPSEFVRVLRRFPIAAEFLDGGQHDCQEVLRVLMDLLHDDLKPPKADGGAAGASPSVAGTASSPASVTDTTPLASPVIAQQTTPSSPTPLPAAPLPSTSQHITSKLSSPLRSSVDRAGASPAKRSESETEKALRHWRSYLAQDSSIVTDLFGGQLQSSITCHRCGGRFTMYEPFWDLSLPLAKEGKQSSLSWLGLRGSPASIGDCLAAYAADEKLEGDEAFSCEACRAKTPATKHLRVHRLPDILVLHIKRFKYRGFFTDKLTASVSYPLSGLSLDDVLSPEALAEGRGGAQYDLFAVSNHYGNLTGGHYTAMCRTLGAPDSGWYCFNDEIVNRVVSQYAYILFYARRPGTGGAH</sequence>
<feature type="region of interest" description="Disordered" evidence="3">
    <location>
        <begin position="138"/>
        <end position="165"/>
    </location>
</feature>
<feature type="region of interest" description="Disordered" evidence="3">
    <location>
        <begin position="1"/>
        <end position="104"/>
    </location>
</feature>
<dbReference type="AlphaFoldDB" id="A0AAD9IJG2"/>
<feature type="region of interest" description="Disordered" evidence="3">
    <location>
        <begin position="532"/>
        <end position="617"/>
    </location>
</feature>
<keyword evidence="2" id="KW-0833">Ubl conjugation pathway</keyword>
<dbReference type="PROSITE" id="PS50235">
    <property type="entry name" value="USP_3"/>
    <property type="match status" value="1"/>
</dbReference>
<dbReference type="GO" id="GO:0004843">
    <property type="term" value="F:cysteine-type deubiquitinase activity"/>
    <property type="evidence" value="ECO:0007669"/>
    <property type="project" value="UniProtKB-UniRule"/>
</dbReference>
<dbReference type="InterPro" id="IPR028889">
    <property type="entry name" value="USP"/>
</dbReference>
<dbReference type="PROSITE" id="PS00972">
    <property type="entry name" value="USP_1"/>
    <property type="match status" value="1"/>
</dbReference>
<dbReference type="Gene3D" id="3.90.70.10">
    <property type="entry name" value="Cysteine proteinases"/>
    <property type="match status" value="2"/>
</dbReference>
<keyword evidence="2" id="KW-0645">Protease</keyword>
<comment type="similarity">
    <text evidence="1 2">Belongs to the peptidase C19 family.</text>
</comment>
<comment type="caution">
    <text evidence="5">The sequence shown here is derived from an EMBL/GenBank/DDBJ whole genome shotgun (WGS) entry which is preliminary data.</text>
</comment>
<dbReference type="EC" id="3.4.19.12" evidence="2"/>
<keyword evidence="2" id="KW-0788">Thiol protease</keyword>
<protein>
    <recommendedName>
        <fullName evidence="2">Ubiquitin carboxyl-terminal hydrolase</fullName>
        <ecNumber evidence="2">3.4.19.12</ecNumber>
    </recommendedName>
</protein>
<feature type="compositionally biased region" description="Pro residues" evidence="3">
    <location>
        <begin position="212"/>
        <end position="222"/>
    </location>
</feature>
<feature type="compositionally biased region" description="Basic and acidic residues" evidence="3">
    <location>
        <begin position="410"/>
        <end position="419"/>
    </location>
</feature>
<dbReference type="GO" id="GO:0006508">
    <property type="term" value="P:proteolysis"/>
    <property type="evidence" value="ECO:0007669"/>
    <property type="project" value="UniProtKB-KW"/>
</dbReference>
<feature type="region of interest" description="Disordered" evidence="3">
    <location>
        <begin position="178"/>
        <end position="223"/>
    </location>
</feature>
<evidence type="ECO:0000259" key="4">
    <source>
        <dbReference type="PROSITE" id="PS50235"/>
    </source>
</evidence>
<dbReference type="InterPro" id="IPR038765">
    <property type="entry name" value="Papain-like_cys_pep_sf"/>
</dbReference>
<comment type="function">
    <text evidence="2">Recognizes and hydrolyzes the peptide bond at the C-terminal Gly of ubiquitin. Involved in the processing of poly-ubiquitin precursors as well as that of ubiquitinated proteins.</text>
</comment>
<dbReference type="SUPFAM" id="SSF54001">
    <property type="entry name" value="Cysteine proteinases"/>
    <property type="match status" value="1"/>
</dbReference>
<keyword evidence="2" id="KW-0378">Hydrolase</keyword>
<feature type="compositionally biased region" description="Basic and acidic residues" evidence="3">
    <location>
        <begin position="27"/>
        <end position="39"/>
    </location>
</feature>
<dbReference type="Proteomes" id="UP001255856">
    <property type="component" value="Unassembled WGS sequence"/>
</dbReference>
<dbReference type="Pfam" id="PF00443">
    <property type="entry name" value="UCH"/>
    <property type="match status" value="1"/>
</dbReference>
<dbReference type="EMBL" id="JASFZW010000005">
    <property type="protein sequence ID" value="KAK2078279.1"/>
    <property type="molecule type" value="Genomic_DNA"/>
</dbReference>
<feature type="region of interest" description="Disordered" evidence="3">
    <location>
        <begin position="272"/>
        <end position="300"/>
    </location>
</feature>
<evidence type="ECO:0000256" key="1">
    <source>
        <dbReference type="ARBA" id="ARBA00009085"/>
    </source>
</evidence>
<dbReference type="InterPro" id="IPR001394">
    <property type="entry name" value="Peptidase_C19_UCH"/>
</dbReference>
<feature type="compositionally biased region" description="Low complexity" evidence="3">
    <location>
        <begin position="539"/>
        <end position="555"/>
    </location>
</feature>
<organism evidence="5 6">
    <name type="scientific">Prototheca wickerhamii</name>
    <dbReference type="NCBI Taxonomy" id="3111"/>
    <lineage>
        <taxon>Eukaryota</taxon>
        <taxon>Viridiplantae</taxon>
        <taxon>Chlorophyta</taxon>
        <taxon>core chlorophytes</taxon>
        <taxon>Trebouxiophyceae</taxon>
        <taxon>Chlorellales</taxon>
        <taxon>Chlorellaceae</taxon>
        <taxon>Prototheca</taxon>
    </lineage>
</organism>
<gene>
    <name evidence="5" type="ORF">QBZ16_004148</name>
</gene>
<feature type="domain" description="USP" evidence="4">
    <location>
        <begin position="229"/>
        <end position="835"/>
    </location>
</feature>
<dbReference type="InterPro" id="IPR018200">
    <property type="entry name" value="USP_CS"/>
</dbReference>
<evidence type="ECO:0000256" key="2">
    <source>
        <dbReference type="RuleBase" id="RU366025"/>
    </source>
</evidence>
<accession>A0AAD9IJG2</accession>
<dbReference type="PROSITE" id="PS00973">
    <property type="entry name" value="USP_2"/>
    <property type="match status" value="1"/>
</dbReference>
<feature type="compositionally biased region" description="Low complexity" evidence="3">
    <location>
        <begin position="272"/>
        <end position="281"/>
    </location>
</feature>
<feature type="region of interest" description="Disordered" evidence="3">
    <location>
        <begin position="395"/>
        <end position="460"/>
    </location>
</feature>
<evidence type="ECO:0000256" key="3">
    <source>
        <dbReference type="SAM" id="MobiDB-lite"/>
    </source>
</evidence>
<keyword evidence="6" id="KW-1185">Reference proteome</keyword>
<reference evidence="5" key="1">
    <citation type="submission" date="2021-01" db="EMBL/GenBank/DDBJ databases">
        <authorList>
            <person name="Eckstrom K.M.E."/>
        </authorList>
    </citation>
    <scope>NUCLEOTIDE SEQUENCE</scope>
    <source>
        <strain evidence="5">UVCC 0001</strain>
    </source>
</reference>
<feature type="region of interest" description="Disordered" evidence="3">
    <location>
        <begin position="332"/>
        <end position="383"/>
    </location>
</feature>
<name>A0AAD9IJG2_PROWI</name>
<dbReference type="PANTHER" id="PTHR21646">
    <property type="entry name" value="UBIQUITIN CARBOXYL-TERMINAL HYDROLASE"/>
    <property type="match status" value="1"/>
</dbReference>
<feature type="compositionally biased region" description="Basic and acidic residues" evidence="3">
    <location>
        <begin position="352"/>
        <end position="368"/>
    </location>
</feature>
<dbReference type="PANTHER" id="PTHR21646:SF23">
    <property type="entry name" value="UBIQUITIN CARBOXYL-TERMINAL HYDROLASE USP2"/>
    <property type="match status" value="1"/>
</dbReference>
<dbReference type="GO" id="GO:0016579">
    <property type="term" value="P:protein deubiquitination"/>
    <property type="evidence" value="ECO:0007669"/>
    <property type="project" value="InterPro"/>
</dbReference>
<feature type="compositionally biased region" description="Polar residues" evidence="3">
    <location>
        <begin position="588"/>
        <end position="598"/>
    </location>
</feature>
<dbReference type="InterPro" id="IPR050185">
    <property type="entry name" value="Ub_carboxyl-term_hydrolase"/>
</dbReference>
<feature type="compositionally biased region" description="Acidic residues" evidence="3">
    <location>
        <begin position="338"/>
        <end position="349"/>
    </location>
</feature>